<evidence type="ECO:0000256" key="1">
    <source>
        <dbReference type="SAM" id="MobiDB-lite"/>
    </source>
</evidence>
<name>A0A7S4QP68_9DINO</name>
<dbReference type="EMBL" id="HBNR01033142">
    <property type="protein sequence ID" value="CAE4588064.1"/>
    <property type="molecule type" value="Transcribed_RNA"/>
</dbReference>
<dbReference type="PANTHER" id="PTHR43393">
    <property type="entry name" value="CYTOKININ RIBOSIDE 5'-MONOPHOSPHATE PHOSPHORIBOHYDROLASE"/>
    <property type="match status" value="1"/>
</dbReference>
<gene>
    <name evidence="2" type="ORF">AMON00008_LOCUS22750</name>
</gene>
<feature type="region of interest" description="Disordered" evidence="1">
    <location>
        <begin position="301"/>
        <end position="325"/>
    </location>
</feature>
<reference evidence="2" key="1">
    <citation type="submission" date="2021-01" db="EMBL/GenBank/DDBJ databases">
        <authorList>
            <person name="Corre E."/>
            <person name="Pelletier E."/>
            <person name="Niang G."/>
            <person name="Scheremetjew M."/>
            <person name="Finn R."/>
            <person name="Kale V."/>
            <person name="Holt S."/>
            <person name="Cochrane G."/>
            <person name="Meng A."/>
            <person name="Brown T."/>
            <person name="Cohen L."/>
        </authorList>
    </citation>
    <scope>NUCLEOTIDE SEQUENCE</scope>
    <source>
        <strain evidence="2">CCMP3105</strain>
    </source>
</reference>
<dbReference type="GO" id="GO:0005829">
    <property type="term" value="C:cytosol"/>
    <property type="evidence" value="ECO:0007669"/>
    <property type="project" value="TreeGrafter"/>
</dbReference>
<feature type="compositionally biased region" description="Polar residues" evidence="1">
    <location>
        <begin position="316"/>
        <end position="325"/>
    </location>
</feature>
<dbReference type="PANTHER" id="PTHR43393:SF3">
    <property type="entry name" value="LYSINE DECARBOXYLASE-LIKE PROTEIN"/>
    <property type="match status" value="1"/>
</dbReference>
<dbReference type="InterPro" id="IPR052341">
    <property type="entry name" value="LOG_family_nucleotidases"/>
</dbReference>
<evidence type="ECO:0000313" key="2">
    <source>
        <dbReference type="EMBL" id="CAE4588064.1"/>
    </source>
</evidence>
<evidence type="ECO:0008006" key="3">
    <source>
        <dbReference type="Google" id="ProtNLM"/>
    </source>
</evidence>
<sequence length="325" mass="36259">MAAPAADASKAIPNGEQPAFEEKTGYVPTIKAYKNADFLTAASSRHIRIMCEVQEPQKRLAENGVENYILFLGSHLVMHPEERSKQIADLEKQVKAGGPRDELEGLAAKIRFSKKLQPMDRYYAIAVELGEKLARWSRERHEKGLSTYHVVTGGGPGVMEAANRGAQSAGEFTLGFGSTRPEWGRMNKYVSEAGAFEFHYFFMRKFWMAYRCMGLVVFPGGYGSLDELFELLALVSSRKVTHHLPIVLVGKEHWKRAVNFEYLVECGMLSQENVDLMVYLDTAEEVFDYLVGQVTSAAASGENSAVEDAKRRRLSKTNSSSGQKE</sequence>
<dbReference type="Pfam" id="PF03641">
    <property type="entry name" value="Lysine_decarbox"/>
    <property type="match status" value="1"/>
</dbReference>
<dbReference type="InterPro" id="IPR031100">
    <property type="entry name" value="LOG_fam"/>
</dbReference>
<accession>A0A7S4QP68</accession>
<dbReference type="SUPFAM" id="SSF102405">
    <property type="entry name" value="MCP/YpsA-like"/>
    <property type="match status" value="1"/>
</dbReference>
<organism evidence="2">
    <name type="scientific">Alexandrium monilatum</name>
    <dbReference type="NCBI Taxonomy" id="311494"/>
    <lineage>
        <taxon>Eukaryota</taxon>
        <taxon>Sar</taxon>
        <taxon>Alveolata</taxon>
        <taxon>Dinophyceae</taxon>
        <taxon>Gonyaulacales</taxon>
        <taxon>Pyrocystaceae</taxon>
        <taxon>Alexandrium</taxon>
    </lineage>
</organism>
<dbReference type="Gene3D" id="3.40.50.450">
    <property type="match status" value="1"/>
</dbReference>
<dbReference type="AlphaFoldDB" id="A0A7S4QP68"/>
<protein>
    <recommendedName>
        <fullName evidence="3">Cytokinin riboside 5'-monophosphate phosphoribohydrolase</fullName>
    </recommendedName>
</protein>
<proteinExistence type="predicted"/>